<dbReference type="Proteomes" id="UP000054092">
    <property type="component" value="Unassembled WGS sequence"/>
</dbReference>
<evidence type="ECO:0000313" key="4">
    <source>
        <dbReference type="EMBL" id="KUK80048.1"/>
    </source>
</evidence>
<name>A0A101HNB3_9BACT</name>
<dbReference type="PANTHER" id="PTHR30061:SF50">
    <property type="entry name" value="MALTOSE_MALTODEXTRIN-BINDING PERIPLASMIC PROTEIN"/>
    <property type="match status" value="1"/>
</dbReference>
<keyword evidence="4" id="KW-0762">Sugar transport</keyword>
<dbReference type="CDD" id="cd13585">
    <property type="entry name" value="PBP2_TMBP_like"/>
    <property type="match status" value="1"/>
</dbReference>
<dbReference type="Gene3D" id="3.40.190.10">
    <property type="entry name" value="Periplasmic binding protein-like II"/>
    <property type="match status" value="1"/>
</dbReference>
<keyword evidence="3" id="KW-0732">Signal</keyword>
<evidence type="ECO:0000256" key="1">
    <source>
        <dbReference type="ARBA" id="ARBA00008520"/>
    </source>
</evidence>
<sequence length="369" mass="41313">SQKMAAAIATGTQPDIFKGPVWDNRWVGAGLLEPIDDYISPEDLEDFYDLALETGYVDGKHYIWPWNLGTNGMGTSMLLYTPDFEKAGVDWRKIVEEGWTMEEFVEIAKKLTWDSDGDGKIDHYAISFGAKDTHNLLNFIYAHGAKLTNEDETKVTFNTPEAVAGLQFLLDLVEVHKVAPSGVEAMGVYDVIGNFHSHRTSIGFGGPYEIGRITRYVKSGQLTEAFYPVIAPFPHVEGKKGVSYASASGFVVFKQNDKAKRDAVMEFAKFLTNKENTALLESLMYLTARKSVNEILFQNDDYLNEQAQTFARIMDETGMEFFGSQSFPWSEVSKFFTSAMEGAFGKTKTAQEALDSFVTEANRALSYYF</sequence>
<dbReference type="GO" id="GO:0055052">
    <property type="term" value="C:ATP-binding cassette (ABC) transporter complex, substrate-binding subunit-containing"/>
    <property type="evidence" value="ECO:0007669"/>
    <property type="project" value="TreeGrafter"/>
</dbReference>
<comment type="caution">
    <text evidence="4">The sequence shown here is derived from an EMBL/GenBank/DDBJ whole genome shotgun (WGS) entry which is preliminary data.</text>
</comment>
<gene>
    <name evidence="4" type="ORF">XD94_1204</name>
</gene>
<dbReference type="GO" id="GO:1901982">
    <property type="term" value="F:maltose binding"/>
    <property type="evidence" value="ECO:0007669"/>
    <property type="project" value="TreeGrafter"/>
</dbReference>
<dbReference type="AlphaFoldDB" id="A0A101HNB3"/>
<comment type="similarity">
    <text evidence="1">Belongs to the bacterial solute-binding protein 1 family.</text>
</comment>
<dbReference type="SUPFAM" id="SSF53850">
    <property type="entry name" value="Periplasmic binding protein-like II"/>
    <property type="match status" value="1"/>
</dbReference>
<keyword evidence="2" id="KW-0813">Transport</keyword>
<dbReference type="InterPro" id="IPR006059">
    <property type="entry name" value="SBP"/>
</dbReference>
<accession>A0A101HNB3</accession>
<dbReference type="PATRIC" id="fig|1184387.3.peg.1646"/>
<dbReference type="GO" id="GO:0015768">
    <property type="term" value="P:maltose transport"/>
    <property type="evidence" value="ECO:0007669"/>
    <property type="project" value="TreeGrafter"/>
</dbReference>
<organism evidence="4 5">
    <name type="scientific">Mesotoga prima</name>
    <dbReference type="NCBI Taxonomy" id="1184387"/>
    <lineage>
        <taxon>Bacteria</taxon>
        <taxon>Thermotogati</taxon>
        <taxon>Thermotogota</taxon>
        <taxon>Thermotogae</taxon>
        <taxon>Kosmotogales</taxon>
        <taxon>Kosmotogaceae</taxon>
        <taxon>Mesotoga</taxon>
    </lineage>
</organism>
<protein>
    <submittedName>
        <fullName evidence="4">ABC-type sugar transport system, periplasmic component</fullName>
    </submittedName>
</protein>
<proteinExistence type="inferred from homology"/>
<dbReference type="EMBL" id="LGGP01000213">
    <property type="protein sequence ID" value="KUK80048.1"/>
    <property type="molecule type" value="Genomic_DNA"/>
</dbReference>
<dbReference type="PANTHER" id="PTHR30061">
    <property type="entry name" value="MALTOSE-BINDING PERIPLASMIC PROTEIN"/>
    <property type="match status" value="1"/>
</dbReference>
<reference evidence="5" key="1">
    <citation type="journal article" date="2015" name="MBio">
        <title>Genome-Resolved Metagenomic Analysis Reveals Roles for Candidate Phyla and Other Microbial Community Members in Biogeochemical Transformations in Oil Reservoirs.</title>
        <authorList>
            <person name="Hu P."/>
            <person name="Tom L."/>
            <person name="Singh A."/>
            <person name="Thomas B.C."/>
            <person name="Baker B.J."/>
            <person name="Piceno Y.M."/>
            <person name="Andersen G.L."/>
            <person name="Banfield J.F."/>
        </authorList>
    </citation>
    <scope>NUCLEOTIDE SEQUENCE [LARGE SCALE GENOMIC DNA]</scope>
</reference>
<feature type="non-terminal residue" evidence="4">
    <location>
        <position position="1"/>
    </location>
</feature>
<dbReference type="GO" id="GO:0042956">
    <property type="term" value="P:maltodextrin transmembrane transport"/>
    <property type="evidence" value="ECO:0007669"/>
    <property type="project" value="TreeGrafter"/>
</dbReference>
<dbReference type="Pfam" id="PF01547">
    <property type="entry name" value="SBP_bac_1"/>
    <property type="match status" value="1"/>
</dbReference>
<evidence type="ECO:0000313" key="5">
    <source>
        <dbReference type="Proteomes" id="UP000054092"/>
    </source>
</evidence>
<evidence type="ECO:0000256" key="2">
    <source>
        <dbReference type="ARBA" id="ARBA00022448"/>
    </source>
</evidence>
<evidence type="ECO:0000256" key="3">
    <source>
        <dbReference type="ARBA" id="ARBA00022729"/>
    </source>
</evidence>